<keyword evidence="5 9" id="KW-0627">Porphyrin biosynthesis</keyword>
<dbReference type="PANTHER" id="PTHR38042">
    <property type="entry name" value="UROPORPHYRINOGEN-III SYNTHASE, CHLOROPLASTIC"/>
    <property type="match status" value="1"/>
</dbReference>
<dbReference type="GO" id="GO:0004852">
    <property type="term" value="F:uroporphyrinogen-III synthase activity"/>
    <property type="evidence" value="ECO:0007669"/>
    <property type="project" value="UniProtKB-UniRule"/>
</dbReference>
<dbReference type="InterPro" id="IPR003754">
    <property type="entry name" value="4pyrrol_synth_uPrphyn_synth"/>
</dbReference>
<evidence type="ECO:0000313" key="12">
    <source>
        <dbReference type="Proteomes" id="UP000266615"/>
    </source>
</evidence>
<dbReference type="CDD" id="cd06578">
    <property type="entry name" value="HemD"/>
    <property type="match status" value="1"/>
</dbReference>
<proteinExistence type="inferred from homology"/>
<evidence type="ECO:0000256" key="4">
    <source>
        <dbReference type="ARBA" id="ARBA00023239"/>
    </source>
</evidence>
<comment type="catalytic activity">
    <reaction evidence="8 9">
        <text>hydroxymethylbilane = uroporphyrinogen III + H2O</text>
        <dbReference type="Rhea" id="RHEA:18965"/>
        <dbReference type="ChEBI" id="CHEBI:15377"/>
        <dbReference type="ChEBI" id="CHEBI:57308"/>
        <dbReference type="ChEBI" id="CHEBI:57845"/>
        <dbReference type="EC" id="4.2.1.75"/>
    </reaction>
</comment>
<dbReference type="Gene3D" id="3.40.50.10090">
    <property type="match status" value="2"/>
</dbReference>
<protein>
    <recommendedName>
        <fullName evidence="7 9">Uroporphyrinogen-III synthase</fullName>
        <ecNumber evidence="3 9">4.2.1.75</ecNumber>
    </recommendedName>
</protein>
<evidence type="ECO:0000256" key="3">
    <source>
        <dbReference type="ARBA" id="ARBA00013109"/>
    </source>
</evidence>
<evidence type="ECO:0000256" key="1">
    <source>
        <dbReference type="ARBA" id="ARBA00004772"/>
    </source>
</evidence>
<organism evidence="11 12">
    <name type="scientific">Nesterenkonia natronophila</name>
    <dbReference type="NCBI Taxonomy" id="2174932"/>
    <lineage>
        <taxon>Bacteria</taxon>
        <taxon>Bacillati</taxon>
        <taxon>Actinomycetota</taxon>
        <taxon>Actinomycetes</taxon>
        <taxon>Micrococcales</taxon>
        <taxon>Micrococcaceae</taxon>
        <taxon>Nesterenkonia</taxon>
    </lineage>
</organism>
<evidence type="ECO:0000256" key="5">
    <source>
        <dbReference type="ARBA" id="ARBA00023244"/>
    </source>
</evidence>
<comment type="caution">
    <text evidence="11">The sequence shown here is derived from an EMBL/GenBank/DDBJ whole genome shotgun (WGS) entry which is preliminary data.</text>
</comment>
<feature type="domain" description="Tetrapyrrole biosynthesis uroporphyrinogen III synthase" evidence="10">
    <location>
        <begin position="14"/>
        <end position="227"/>
    </location>
</feature>
<dbReference type="EC" id="4.2.1.75" evidence="3 9"/>
<sequence length="235" mass="25244">MRIVLTRRAAQSGELEEGLRRAGHTAAHMPLTQQVLPADTTELSRTVHELTRGEFDWLVLTSPNTVRALASCGWDGTVPVRTRVAVVGPGTARVLNEVSDARNPWMPKQHSAAGILAELPAPEPEGQLLLPQSAQARPQLYEGLEQRGWNITQVTAYFTTALPHPLVNLSPGDAVLVTSSSAAEVWATLETPDVNILAIGEPTARTLRQLGRPADAVLPEPTAEGALKALAELDR</sequence>
<keyword evidence="4 9" id="KW-0456">Lyase</keyword>
<evidence type="ECO:0000313" key="11">
    <source>
        <dbReference type="EMBL" id="RJN31764.1"/>
    </source>
</evidence>
<dbReference type="RefSeq" id="WP_119902550.1">
    <property type="nucleotide sequence ID" value="NZ_QYZP01000002.1"/>
</dbReference>
<dbReference type="GO" id="GO:0006780">
    <property type="term" value="P:uroporphyrinogen III biosynthetic process"/>
    <property type="evidence" value="ECO:0007669"/>
    <property type="project" value="UniProtKB-UniRule"/>
</dbReference>
<dbReference type="UniPathway" id="UPA00251">
    <property type="reaction ID" value="UER00320"/>
</dbReference>
<comment type="pathway">
    <text evidence="1 9">Porphyrin-containing compound metabolism; protoporphyrin-IX biosynthesis; coproporphyrinogen-III from 5-aminolevulinate: step 3/4.</text>
</comment>
<name>A0A3A4FAE0_9MICC</name>
<evidence type="ECO:0000256" key="8">
    <source>
        <dbReference type="ARBA" id="ARBA00048617"/>
    </source>
</evidence>
<dbReference type="InterPro" id="IPR039793">
    <property type="entry name" value="UROS/Hem4"/>
</dbReference>
<gene>
    <name evidence="11" type="ORF">D3250_06460</name>
</gene>
<evidence type="ECO:0000256" key="6">
    <source>
        <dbReference type="ARBA" id="ARBA00037589"/>
    </source>
</evidence>
<dbReference type="EMBL" id="QYZP01000002">
    <property type="protein sequence ID" value="RJN31764.1"/>
    <property type="molecule type" value="Genomic_DNA"/>
</dbReference>
<dbReference type="Proteomes" id="UP000266615">
    <property type="component" value="Unassembled WGS sequence"/>
</dbReference>
<accession>A0A3A4FAE0</accession>
<evidence type="ECO:0000256" key="7">
    <source>
        <dbReference type="ARBA" id="ARBA00040167"/>
    </source>
</evidence>
<dbReference type="OrthoDB" id="9815856at2"/>
<dbReference type="SUPFAM" id="SSF69618">
    <property type="entry name" value="HemD-like"/>
    <property type="match status" value="1"/>
</dbReference>
<evidence type="ECO:0000256" key="9">
    <source>
        <dbReference type="RuleBase" id="RU366031"/>
    </source>
</evidence>
<evidence type="ECO:0000259" key="10">
    <source>
        <dbReference type="Pfam" id="PF02602"/>
    </source>
</evidence>
<dbReference type="GO" id="GO:0006782">
    <property type="term" value="P:protoporphyrinogen IX biosynthetic process"/>
    <property type="evidence" value="ECO:0007669"/>
    <property type="project" value="UniProtKB-UniRule"/>
</dbReference>
<dbReference type="AlphaFoldDB" id="A0A3A4FAE0"/>
<dbReference type="PANTHER" id="PTHR38042:SF1">
    <property type="entry name" value="UROPORPHYRINOGEN-III SYNTHASE, CHLOROPLASTIC"/>
    <property type="match status" value="1"/>
</dbReference>
<dbReference type="Pfam" id="PF02602">
    <property type="entry name" value="HEM4"/>
    <property type="match status" value="1"/>
</dbReference>
<evidence type="ECO:0000256" key="2">
    <source>
        <dbReference type="ARBA" id="ARBA00008133"/>
    </source>
</evidence>
<dbReference type="InterPro" id="IPR036108">
    <property type="entry name" value="4pyrrol_syn_uPrphyn_synt_sf"/>
</dbReference>
<comment type="similarity">
    <text evidence="2 9">Belongs to the uroporphyrinogen-III synthase family.</text>
</comment>
<keyword evidence="12" id="KW-1185">Reference proteome</keyword>
<comment type="function">
    <text evidence="6 9">Catalyzes cyclization of the linear tetrapyrrole, hydroxymethylbilane, to the macrocyclic uroporphyrinogen III.</text>
</comment>
<reference evidence="11 12" key="1">
    <citation type="submission" date="2018-09" db="EMBL/GenBank/DDBJ databases">
        <title>Nesterenkonia natronophila sp. nov., an alkaliphilic actinobacteriume isolated from a soda lake, and emended description of the genus Nesterenkonia.</title>
        <authorList>
            <person name="Menes R.J."/>
            <person name="Iriarte A."/>
        </authorList>
    </citation>
    <scope>NUCLEOTIDE SEQUENCE [LARGE SCALE GENOMIC DNA]</scope>
    <source>
        <strain evidence="11 12">M8</strain>
    </source>
</reference>